<dbReference type="EMBL" id="FNCF01000001">
    <property type="protein sequence ID" value="SDF69359.1"/>
    <property type="molecule type" value="Genomic_DNA"/>
</dbReference>
<dbReference type="SUPFAM" id="SSF52091">
    <property type="entry name" value="SpoIIaa-like"/>
    <property type="match status" value="1"/>
</dbReference>
<dbReference type="InterPro" id="IPR058548">
    <property type="entry name" value="MlaB-like_STAS"/>
</dbReference>
<dbReference type="PROSITE" id="PS50801">
    <property type="entry name" value="STAS"/>
    <property type="match status" value="1"/>
</dbReference>
<accession>A0A1G7N7N0</accession>
<dbReference type="Proteomes" id="UP000198863">
    <property type="component" value="Unassembled WGS sequence"/>
</dbReference>
<evidence type="ECO:0000259" key="1">
    <source>
        <dbReference type="PROSITE" id="PS50801"/>
    </source>
</evidence>
<gene>
    <name evidence="2" type="ORF">SAMN05660324_0902</name>
</gene>
<dbReference type="Gene3D" id="3.30.750.24">
    <property type="entry name" value="STAS domain"/>
    <property type="match status" value="1"/>
</dbReference>
<dbReference type="CDD" id="cd07043">
    <property type="entry name" value="STAS_anti-anti-sigma_factors"/>
    <property type="match status" value="1"/>
</dbReference>
<name>A0A1G7N7N0_9ACTN</name>
<keyword evidence="3" id="KW-1185">Reference proteome</keyword>
<feature type="domain" description="STAS" evidence="1">
    <location>
        <begin position="60"/>
        <end position="117"/>
    </location>
</feature>
<reference evidence="3" key="1">
    <citation type="submission" date="2016-10" db="EMBL/GenBank/DDBJ databases">
        <authorList>
            <person name="Varghese N."/>
            <person name="Submissions S."/>
        </authorList>
    </citation>
    <scope>NUCLEOTIDE SEQUENCE [LARGE SCALE GENOMIC DNA]</scope>
    <source>
        <strain evidence="3">DSM 44526</strain>
    </source>
</reference>
<evidence type="ECO:0000313" key="3">
    <source>
        <dbReference type="Proteomes" id="UP000198863"/>
    </source>
</evidence>
<protein>
    <submittedName>
        <fullName evidence="2">Anti-anti-sigma factor</fullName>
    </submittedName>
</protein>
<dbReference type="AlphaFoldDB" id="A0A1G7N7N0"/>
<dbReference type="InterPro" id="IPR002645">
    <property type="entry name" value="STAS_dom"/>
</dbReference>
<sequence>MSTDPTDPAGLTSPVVERAVHTEMGSITLVDGALRLSGEIDAHLCGTWRGSGTDLSGVQVVDAREVTFLGSSGLALLAEVARAHGRGVPLWTAQRAVLRPLRMTGLEPLFDVRDPAT</sequence>
<dbReference type="InterPro" id="IPR036513">
    <property type="entry name" value="STAS_dom_sf"/>
</dbReference>
<dbReference type="RefSeq" id="WP_091058732.1">
    <property type="nucleotide sequence ID" value="NZ_FNCF01000001.1"/>
</dbReference>
<proteinExistence type="predicted"/>
<dbReference type="Pfam" id="PF13466">
    <property type="entry name" value="STAS_2"/>
    <property type="match status" value="1"/>
</dbReference>
<organism evidence="2 3">
    <name type="scientific">Klenkia brasiliensis</name>
    <dbReference type="NCBI Taxonomy" id="333142"/>
    <lineage>
        <taxon>Bacteria</taxon>
        <taxon>Bacillati</taxon>
        <taxon>Actinomycetota</taxon>
        <taxon>Actinomycetes</taxon>
        <taxon>Geodermatophilales</taxon>
        <taxon>Geodermatophilaceae</taxon>
        <taxon>Klenkia</taxon>
    </lineage>
</organism>
<evidence type="ECO:0000313" key="2">
    <source>
        <dbReference type="EMBL" id="SDF69359.1"/>
    </source>
</evidence>